<accession>A0A8J7TVI0</accession>
<sequence>MKKYILISGLLLIQVIFISDAGSFDSQGGIATGHKLIVGTPGKKAFCKKANFLNEELEVHSSFVDFDKDVASTVLIEDAKNLSKDPNLAFSSGEHGASE</sequence>
<dbReference type="EMBL" id="JAFKGL010000043">
    <property type="protein sequence ID" value="MBN9413751.1"/>
    <property type="molecule type" value="Genomic_DNA"/>
</dbReference>
<dbReference type="Proteomes" id="UP000664414">
    <property type="component" value="Unassembled WGS sequence"/>
</dbReference>
<keyword evidence="1" id="KW-0732">Signal</keyword>
<gene>
    <name evidence="2" type="ORF">J0H12_07545</name>
</gene>
<evidence type="ECO:0000313" key="3">
    <source>
        <dbReference type="Proteomes" id="UP000664414"/>
    </source>
</evidence>
<reference evidence="2" key="1">
    <citation type="submission" date="2021-02" db="EMBL/GenBank/DDBJ databases">
        <title>Thiocyanate and organic carbon inputs drive convergent selection for specific autotrophic Afipia and Thiobacillus strains within complex microbiomes.</title>
        <authorList>
            <person name="Huddy R.J."/>
            <person name="Sachdeva R."/>
            <person name="Kadzinga F."/>
            <person name="Kantor R.S."/>
            <person name="Harrison S.T.L."/>
            <person name="Banfield J.F."/>
        </authorList>
    </citation>
    <scope>NUCLEOTIDE SEQUENCE</scope>
    <source>
        <strain evidence="2">SCN18_10_11_15_R4_P_38_20</strain>
    </source>
</reference>
<comment type="caution">
    <text evidence="2">The sequence shown here is derived from an EMBL/GenBank/DDBJ whole genome shotgun (WGS) entry which is preliminary data.</text>
</comment>
<evidence type="ECO:0000313" key="2">
    <source>
        <dbReference type="EMBL" id="MBN9413751.1"/>
    </source>
</evidence>
<evidence type="ECO:0000256" key="1">
    <source>
        <dbReference type="SAM" id="SignalP"/>
    </source>
</evidence>
<dbReference type="AlphaFoldDB" id="A0A8J7TVI0"/>
<organism evidence="2 3">
    <name type="scientific">Candidatus Paracaedimonas acanthamoebae</name>
    <dbReference type="NCBI Taxonomy" id="244581"/>
    <lineage>
        <taxon>Bacteria</taxon>
        <taxon>Pseudomonadati</taxon>
        <taxon>Pseudomonadota</taxon>
        <taxon>Alphaproteobacteria</taxon>
        <taxon>Holosporales</taxon>
        <taxon>Caedimonadaceae</taxon>
        <taxon>Candidatus Paracaedimonas</taxon>
    </lineage>
</organism>
<protein>
    <submittedName>
        <fullName evidence="2">Uncharacterized protein</fullName>
    </submittedName>
</protein>
<feature type="signal peptide" evidence="1">
    <location>
        <begin position="1"/>
        <end position="21"/>
    </location>
</feature>
<proteinExistence type="predicted"/>
<feature type="chain" id="PRO_5035305527" evidence="1">
    <location>
        <begin position="22"/>
        <end position="99"/>
    </location>
</feature>
<name>A0A8J7TVI0_9PROT</name>